<dbReference type="Proteomes" id="UP000824998">
    <property type="component" value="Unassembled WGS sequence"/>
</dbReference>
<dbReference type="Gene3D" id="1.50.10.150">
    <property type="entry name" value="Voltage-dependent anion channel"/>
    <property type="match status" value="1"/>
</dbReference>
<dbReference type="InterPro" id="IPR038665">
    <property type="entry name" value="Voltage-dep_anion_channel_sf"/>
</dbReference>
<organism evidence="7 8">
    <name type="scientific">Amylocarpus encephaloides</name>
    <dbReference type="NCBI Taxonomy" id="45428"/>
    <lineage>
        <taxon>Eukaryota</taxon>
        <taxon>Fungi</taxon>
        <taxon>Dikarya</taxon>
        <taxon>Ascomycota</taxon>
        <taxon>Pezizomycotina</taxon>
        <taxon>Leotiomycetes</taxon>
        <taxon>Helotiales</taxon>
        <taxon>Helotiales incertae sedis</taxon>
        <taxon>Amylocarpus</taxon>
    </lineage>
</organism>
<dbReference type="AlphaFoldDB" id="A0A9P7Y8C9"/>
<keyword evidence="2 6" id="KW-0812">Transmembrane</keyword>
<feature type="transmembrane region" description="Helical" evidence="6">
    <location>
        <begin position="88"/>
        <end position="109"/>
    </location>
</feature>
<feature type="transmembrane region" description="Helical" evidence="6">
    <location>
        <begin position="199"/>
        <end position="219"/>
    </location>
</feature>
<evidence type="ECO:0000313" key="8">
    <source>
        <dbReference type="Proteomes" id="UP000824998"/>
    </source>
</evidence>
<dbReference type="GO" id="GO:0016020">
    <property type="term" value="C:membrane"/>
    <property type="evidence" value="ECO:0007669"/>
    <property type="project" value="UniProtKB-SubCell"/>
</dbReference>
<accession>A0A9P7Y8C9</accession>
<dbReference type="CDD" id="cd09317">
    <property type="entry name" value="TDT_Mae1_like"/>
    <property type="match status" value="1"/>
</dbReference>
<sequence>MYPENGYESPQSRDEAIFFGQGEPTDAASEGRRRTAFAGSDDNTLVDKNENNTSSEAGNDETSMQDGEREEPVDEEGGKKKIGFRDRISCYTWTWFTLTMATGGIANVLHTVPYQSKWLRVIGTIIFLFNVLLFLLNCFFITLRFKWNPGSLKASFTSPSESLFIPAAVVTLGTMFTNMAQYGIPHTGPWFQTVMQVLFWSYASISFIASSGMYLIIWSTQTFPIHTMTPIWIFPAYPALMLAPMASSIISALPDAAAAQRINATAIAFGAVTIQGTGYMVSLMIYSAFIYRLMTQKLPRESTRPGMFVSVGPSGFTVAGLVGLGSNLNKILPDGYQGNADATSILELLSLMVGLWIWGLCLWFFLVSIGAHWSVMKPYDEKHHIHFDMTWYSFVFPNTALITATFAIGKALESKAIRIFGTVLSVLIVGLWLFIFFMMIRSLVFNRILWPGEIDGSEISWRKWMGKIENITKAHKSKEDRNGSRAGGMIPIGGR</sequence>
<feature type="transmembrane region" description="Helical" evidence="6">
    <location>
        <begin position="348"/>
        <end position="371"/>
    </location>
</feature>
<dbReference type="PANTHER" id="PTHR31162:SF3">
    <property type="entry name" value="TRANSPORTER_MALIC ACID TRANSPORT PROTEIN, PUTATIVE-RELATED"/>
    <property type="match status" value="1"/>
</dbReference>
<dbReference type="OrthoDB" id="2901184at2759"/>
<feature type="transmembrane region" description="Helical" evidence="6">
    <location>
        <begin position="266"/>
        <end position="294"/>
    </location>
</feature>
<feature type="transmembrane region" description="Helical" evidence="6">
    <location>
        <begin position="121"/>
        <end position="143"/>
    </location>
</feature>
<feature type="transmembrane region" description="Helical" evidence="6">
    <location>
        <begin position="306"/>
        <end position="328"/>
    </location>
</feature>
<dbReference type="InterPro" id="IPR030185">
    <property type="entry name" value="Mae1"/>
</dbReference>
<feature type="region of interest" description="Disordered" evidence="5">
    <location>
        <begin position="1"/>
        <end position="78"/>
    </location>
</feature>
<dbReference type="EMBL" id="MU251840">
    <property type="protein sequence ID" value="KAG9228921.1"/>
    <property type="molecule type" value="Genomic_DNA"/>
</dbReference>
<evidence type="ECO:0000256" key="6">
    <source>
        <dbReference type="SAM" id="Phobius"/>
    </source>
</evidence>
<dbReference type="PANTHER" id="PTHR31162">
    <property type="entry name" value="MALIC ACID TRANSPORT PROTEIN-RELATED"/>
    <property type="match status" value="1"/>
</dbReference>
<dbReference type="InterPro" id="IPR004695">
    <property type="entry name" value="SLAC1/Mae1/Ssu1/TehA"/>
</dbReference>
<reference evidence="7" key="1">
    <citation type="journal article" date="2021" name="IMA Fungus">
        <title>Genomic characterization of three marine fungi, including Emericellopsis atlantica sp. nov. with signatures of a generalist lifestyle and marine biomass degradation.</title>
        <authorList>
            <person name="Hagestad O.C."/>
            <person name="Hou L."/>
            <person name="Andersen J.H."/>
            <person name="Hansen E.H."/>
            <person name="Altermark B."/>
            <person name="Li C."/>
            <person name="Kuhnert E."/>
            <person name="Cox R.J."/>
            <person name="Crous P.W."/>
            <person name="Spatafora J.W."/>
            <person name="Lail K."/>
            <person name="Amirebrahimi M."/>
            <person name="Lipzen A."/>
            <person name="Pangilinan J."/>
            <person name="Andreopoulos W."/>
            <person name="Hayes R.D."/>
            <person name="Ng V."/>
            <person name="Grigoriev I.V."/>
            <person name="Jackson S.A."/>
            <person name="Sutton T.D.S."/>
            <person name="Dobson A.D.W."/>
            <person name="Rama T."/>
        </authorList>
    </citation>
    <scope>NUCLEOTIDE SEQUENCE</scope>
    <source>
        <strain evidence="7">TRa018bII</strain>
    </source>
</reference>
<feature type="transmembrane region" description="Helical" evidence="6">
    <location>
        <begin position="417"/>
        <end position="440"/>
    </location>
</feature>
<dbReference type="Pfam" id="PF03595">
    <property type="entry name" value="SLAC1"/>
    <property type="match status" value="1"/>
</dbReference>
<name>A0A9P7Y8C9_9HELO</name>
<feature type="region of interest" description="Disordered" evidence="5">
    <location>
        <begin position="476"/>
        <end position="495"/>
    </location>
</feature>
<feature type="transmembrane region" description="Helical" evidence="6">
    <location>
        <begin position="163"/>
        <end position="184"/>
    </location>
</feature>
<evidence type="ECO:0000256" key="2">
    <source>
        <dbReference type="ARBA" id="ARBA00022692"/>
    </source>
</evidence>
<dbReference type="GO" id="GO:0015140">
    <property type="term" value="F:malate transmembrane transporter activity"/>
    <property type="evidence" value="ECO:0007669"/>
    <property type="project" value="InterPro"/>
</dbReference>
<feature type="transmembrane region" description="Helical" evidence="6">
    <location>
        <begin position="391"/>
        <end position="411"/>
    </location>
</feature>
<evidence type="ECO:0000256" key="4">
    <source>
        <dbReference type="ARBA" id="ARBA00023136"/>
    </source>
</evidence>
<proteinExistence type="predicted"/>
<feature type="transmembrane region" description="Helical" evidence="6">
    <location>
        <begin position="231"/>
        <end position="254"/>
    </location>
</feature>
<keyword evidence="4 6" id="KW-0472">Membrane</keyword>
<gene>
    <name evidence="7" type="ORF">BJ875DRAFT_446425</name>
</gene>
<evidence type="ECO:0000313" key="7">
    <source>
        <dbReference type="EMBL" id="KAG9228921.1"/>
    </source>
</evidence>
<evidence type="ECO:0000256" key="5">
    <source>
        <dbReference type="SAM" id="MobiDB-lite"/>
    </source>
</evidence>
<evidence type="ECO:0000256" key="3">
    <source>
        <dbReference type="ARBA" id="ARBA00022989"/>
    </source>
</evidence>
<comment type="subcellular location">
    <subcellularLocation>
        <location evidence="1">Membrane</location>
        <topology evidence="1">Multi-pass membrane protein</topology>
    </subcellularLocation>
</comment>
<protein>
    <submittedName>
        <fullName evidence="7">Voltage-dependent anion channel-domain-containing protein</fullName>
    </submittedName>
</protein>
<keyword evidence="3 6" id="KW-1133">Transmembrane helix</keyword>
<evidence type="ECO:0000256" key="1">
    <source>
        <dbReference type="ARBA" id="ARBA00004141"/>
    </source>
</evidence>
<keyword evidence="8" id="KW-1185">Reference proteome</keyword>
<comment type="caution">
    <text evidence="7">The sequence shown here is derived from an EMBL/GenBank/DDBJ whole genome shotgun (WGS) entry which is preliminary data.</text>
</comment>
<feature type="compositionally biased region" description="Polar residues" evidence="5">
    <location>
        <begin position="51"/>
        <end position="65"/>
    </location>
</feature>